<dbReference type="PANTHER" id="PTHR43690:SF18">
    <property type="entry name" value="INSULIN-DEGRADING ENZYME-RELATED"/>
    <property type="match status" value="1"/>
</dbReference>
<dbReference type="InterPro" id="IPR011249">
    <property type="entry name" value="Metalloenz_LuxS/M16"/>
</dbReference>
<keyword evidence="4" id="KW-0378">Hydrolase</keyword>
<dbReference type="PANTHER" id="PTHR43690">
    <property type="entry name" value="NARDILYSIN"/>
    <property type="match status" value="1"/>
</dbReference>
<name>A0A8S2VGI7_9BILA</name>
<evidence type="ECO:0000313" key="10">
    <source>
        <dbReference type="Proteomes" id="UP000681967"/>
    </source>
</evidence>
<dbReference type="Pfam" id="PF00675">
    <property type="entry name" value="Peptidase_M16"/>
    <property type="match status" value="1"/>
</dbReference>
<feature type="compositionally biased region" description="Acidic residues" evidence="7">
    <location>
        <begin position="77"/>
        <end position="90"/>
    </location>
</feature>
<dbReference type="Proteomes" id="UP000681967">
    <property type="component" value="Unassembled WGS sequence"/>
</dbReference>
<dbReference type="GO" id="GO:0046872">
    <property type="term" value="F:metal ion binding"/>
    <property type="evidence" value="ECO:0007669"/>
    <property type="project" value="UniProtKB-KW"/>
</dbReference>
<evidence type="ECO:0000256" key="3">
    <source>
        <dbReference type="ARBA" id="ARBA00022723"/>
    </source>
</evidence>
<dbReference type="AlphaFoldDB" id="A0A8S2VGI7"/>
<dbReference type="InterPro" id="IPR011765">
    <property type="entry name" value="Pept_M16_N"/>
</dbReference>
<accession>A0A8S2VGI7</accession>
<organism evidence="9 10">
    <name type="scientific">Rotaria magnacalcarata</name>
    <dbReference type="NCBI Taxonomy" id="392030"/>
    <lineage>
        <taxon>Eukaryota</taxon>
        <taxon>Metazoa</taxon>
        <taxon>Spiralia</taxon>
        <taxon>Gnathifera</taxon>
        <taxon>Rotifera</taxon>
        <taxon>Eurotatoria</taxon>
        <taxon>Bdelloidea</taxon>
        <taxon>Philodinida</taxon>
        <taxon>Philodinidae</taxon>
        <taxon>Rotaria</taxon>
    </lineage>
</organism>
<evidence type="ECO:0000256" key="7">
    <source>
        <dbReference type="SAM" id="MobiDB-lite"/>
    </source>
</evidence>
<feature type="domain" description="Peptidase M16 N-terminal" evidence="8">
    <location>
        <begin position="112"/>
        <end position="143"/>
    </location>
</feature>
<gene>
    <name evidence="9" type="ORF">BYL167_LOCUS31434</name>
</gene>
<proteinExistence type="inferred from homology"/>
<dbReference type="InterPro" id="IPR050626">
    <property type="entry name" value="Peptidase_M16"/>
</dbReference>
<dbReference type="EMBL" id="CAJOBH010055276">
    <property type="protein sequence ID" value="CAF4398454.1"/>
    <property type="molecule type" value="Genomic_DNA"/>
</dbReference>
<keyword evidence="2" id="KW-0645">Protease</keyword>
<keyword evidence="6" id="KW-0482">Metalloprotease</keyword>
<evidence type="ECO:0000256" key="4">
    <source>
        <dbReference type="ARBA" id="ARBA00022801"/>
    </source>
</evidence>
<sequence>MVIKSLLPLSDEKEKNHKHEQHVLITEYLIGTNKTTIETKEDEHNIIAVSPNDHRWYRLIELRNGLRCMLVTNNLLENEEDEQEQEEEDEKINQHDTEGLSSDAEEAFFKYHMTTVALYIPAGSLLDPSNVQGLAHLTEHCIYL</sequence>
<protein>
    <recommendedName>
        <fullName evidence="8">Peptidase M16 N-terminal domain-containing protein</fullName>
    </recommendedName>
</protein>
<dbReference type="Gene3D" id="3.30.830.10">
    <property type="entry name" value="Metalloenzyme, LuxS/M16 peptidase-like"/>
    <property type="match status" value="1"/>
</dbReference>
<keyword evidence="5" id="KW-0862">Zinc</keyword>
<evidence type="ECO:0000259" key="8">
    <source>
        <dbReference type="Pfam" id="PF00675"/>
    </source>
</evidence>
<comment type="caution">
    <text evidence="9">The sequence shown here is derived from an EMBL/GenBank/DDBJ whole genome shotgun (WGS) entry which is preliminary data.</text>
</comment>
<evidence type="ECO:0000256" key="5">
    <source>
        <dbReference type="ARBA" id="ARBA00022833"/>
    </source>
</evidence>
<comment type="similarity">
    <text evidence="1">Belongs to the peptidase M16 family.</text>
</comment>
<keyword evidence="3" id="KW-0479">Metal-binding</keyword>
<evidence type="ECO:0000256" key="6">
    <source>
        <dbReference type="ARBA" id="ARBA00023049"/>
    </source>
</evidence>
<dbReference type="GO" id="GO:0008237">
    <property type="term" value="F:metallopeptidase activity"/>
    <property type="evidence" value="ECO:0007669"/>
    <property type="project" value="UniProtKB-KW"/>
</dbReference>
<evidence type="ECO:0000256" key="2">
    <source>
        <dbReference type="ARBA" id="ARBA00022670"/>
    </source>
</evidence>
<reference evidence="9" key="1">
    <citation type="submission" date="2021-02" db="EMBL/GenBank/DDBJ databases">
        <authorList>
            <person name="Nowell W R."/>
        </authorList>
    </citation>
    <scope>NUCLEOTIDE SEQUENCE</scope>
</reference>
<feature type="region of interest" description="Disordered" evidence="7">
    <location>
        <begin position="77"/>
        <end position="99"/>
    </location>
</feature>
<dbReference type="GO" id="GO:0006508">
    <property type="term" value="P:proteolysis"/>
    <property type="evidence" value="ECO:0007669"/>
    <property type="project" value="UniProtKB-KW"/>
</dbReference>
<dbReference type="SUPFAM" id="SSF63411">
    <property type="entry name" value="LuxS/MPP-like metallohydrolase"/>
    <property type="match status" value="1"/>
</dbReference>
<evidence type="ECO:0000256" key="1">
    <source>
        <dbReference type="ARBA" id="ARBA00007261"/>
    </source>
</evidence>
<evidence type="ECO:0000313" key="9">
    <source>
        <dbReference type="EMBL" id="CAF4398454.1"/>
    </source>
</evidence>